<proteinExistence type="evidence at transcript level"/>
<dbReference type="InterPro" id="IPR006566">
    <property type="entry name" value="FBD"/>
</dbReference>
<dbReference type="EMBL" id="BT137045">
    <property type="protein sequence ID" value="AFK36840.1"/>
    <property type="molecule type" value="mRNA"/>
</dbReference>
<accession>I3S998</accession>
<dbReference type="Pfam" id="PF08387">
    <property type="entry name" value="FBD"/>
    <property type="match status" value="1"/>
</dbReference>
<name>I3S998_LOTJA</name>
<dbReference type="SMART" id="SM00579">
    <property type="entry name" value="FBD"/>
    <property type="match status" value="1"/>
</dbReference>
<organism evidence="2">
    <name type="scientific">Lotus japonicus</name>
    <name type="common">Lotus corniculatus var. japonicus</name>
    <dbReference type="NCBI Taxonomy" id="34305"/>
    <lineage>
        <taxon>Eukaryota</taxon>
        <taxon>Viridiplantae</taxon>
        <taxon>Streptophyta</taxon>
        <taxon>Embryophyta</taxon>
        <taxon>Tracheophyta</taxon>
        <taxon>Spermatophyta</taxon>
        <taxon>Magnoliopsida</taxon>
        <taxon>eudicotyledons</taxon>
        <taxon>Gunneridae</taxon>
        <taxon>Pentapetalae</taxon>
        <taxon>rosids</taxon>
        <taxon>fabids</taxon>
        <taxon>Fabales</taxon>
        <taxon>Fabaceae</taxon>
        <taxon>Papilionoideae</taxon>
        <taxon>50 kb inversion clade</taxon>
        <taxon>NPAAA clade</taxon>
        <taxon>Hologalegina</taxon>
        <taxon>robinioid clade</taxon>
        <taxon>Loteae</taxon>
        <taxon>Lotus</taxon>
    </lineage>
</organism>
<evidence type="ECO:0000259" key="1">
    <source>
        <dbReference type="SMART" id="SM00579"/>
    </source>
</evidence>
<protein>
    <recommendedName>
        <fullName evidence="1">FBD domain-containing protein</fullName>
    </recommendedName>
</protein>
<reference evidence="2" key="1">
    <citation type="submission" date="2012-05" db="EMBL/GenBank/DDBJ databases">
        <authorList>
            <person name="Krishnakumar V."/>
            <person name="Cheung F."/>
            <person name="Xiao Y."/>
            <person name="Chan A."/>
            <person name="Moskal W.A."/>
            <person name="Town C.D."/>
        </authorList>
    </citation>
    <scope>NUCLEOTIDE SEQUENCE</scope>
</reference>
<sequence length="107" mass="12178">MLKNCPKLQSLELDLLFSFDVEDVLPDSHFVVPECLTSHFTKCYLKHYGDTKSDLQFAKYIMENSTSLLSLTIHSASSNPLKQLEELQDLALCPRRSASCQLSFSFE</sequence>
<feature type="domain" description="FBD" evidence="1">
    <location>
        <begin position="34"/>
        <end position="105"/>
    </location>
</feature>
<evidence type="ECO:0000313" key="2">
    <source>
        <dbReference type="EMBL" id="AFK36840.1"/>
    </source>
</evidence>
<dbReference type="AlphaFoldDB" id="I3S998"/>